<gene>
    <name evidence="1" type="primary">gcvT</name>
    <name evidence="1" type="ORF">JFY71_11545</name>
</gene>
<evidence type="ECO:0000313" key="2">
    <source>
        <dbReference type="Proteomes" id="UP000595814"/>
    </source>
</evidence>
<keyword evidence="1" id="KW-0808">Transferase</keyword>
<dbReference type="EMBL" id="CP066744">
    <property type="protein sequence ID" value="QQK07888.1"/>
    <property type="molecule type" value="Genomic_DNA"/>
</dbReference>
<dbReference type="Proteomes" id="UP000595814">
    <property type="component" value="Chromosome"/>
</dbReference>
<sequence length="362" mass="40906">MSAKKTPLYDRHIAAGGNVVDYAGWMLPVDYVGLKEEHKAVRENVGLFDVSHMGEFDVKGKEALKFLNYVCSNDFSKAADGQIVYTMLCNENGGIIDDLLVYKYNNEHFLMVPNAANTEKDYNHLIKYVKDYDVEFNNISDNVGEVAIQGPNSQKVLQKLVDFDLDQIKYYHFVDDIDYKGHKLLISRTGYTGEDGFEVYTTPEGIQQVWDDLLEIGKEFELQLCGLGCRDTLRFEASMPLYGNEMGDDISPLEAGLKFAVKFDKDDFIGKAALEKELAEGPKRKIIGLEMEDKRIPRHGYEIQKDGKKIGVITTGYLSPTLNRRLANVLIDIDEAVIGNEVDVIVRNKVSKAKIISKKFMK</sequence>
<reference evidence="1 2" key="1">
    <citation type="journal article" date="2022" name="Int. J. Syst. Evol. Microbiol.">
        <title>Miniphocaeibacter halophilus sp. nov., an ammonium-tolerant acetate-producing bacterium isolated from a biogas system.</title>
        <authorList>
            <person name="Schnurer A."/>
            <person name="Singh A."/>
            <person name="Bi S."/>
            <person name="Qiao W."/>
            <person name="Westerholm M."/>
        </authorList>
    </citation>
    <scope>NUCLEOTIDE SEQUENCE [LARGE SCALE GENOMIC DNA]</scope>
    <source>
        <strain evidence="1 2">AMB_01</strain>
    </source>
</reference>
<evidence type="ECO:0000313" key="1">
    <source>
        <dbReference type="EMBL" id="QQK07888.1"/>
    </source>
</evidence>
<name>A0AC61MRC8_9FIRM</name>
<protein>
    <submittedName>
        <fullName evidence="1">Glycine cleavage system aminomethyltransferase GcvT</fullName>
        <ecNumber evidence="1">2.1.2.10</ecNumber>
    </submittedName>
</protein>
<organism evidence="1 2">
    <name type="scientific">Miniphocaeibacter halophilus</name>
    <dbReference type="NCBI Taxonomy" id="2931922"/>
    <lineage>
        <taxon>Bacteria</taxon>
        <taxon>Bacillati</taxon>
        <taxon>Bacillota</taxon>
        <taxon>Tissierellia</taxon>
        <taxon>Tissierellales</taxon>
        <taxon>Peptoniphilaceae</taxon>
        <taxon>Miniphocaeibacter</taxon>
    </lineage>
</organism>
<proteinExistence type="predicted"/>
<keyword evidence="2" id="KW-1185">Reference proteome</keyword>
<dbReference type="EC" id="2.1.2.10" evidence="1"/>
<accession>A0AC61MRC8</accession>